<dbReference type="EMBL" id="WJJP01000088">
    <property type="protein sequence ID" value="MBD3323509.1"/>
    <property type="molecule type" value="Genomic_DNA"/>
</dbReference>
<reference evidence="4" key="1">
    <citation type="submission" date="2019-11" db="EMBL/GenBank/DDBJ databases">
        <title>Microbial mats filling the niche in hypersaline microbial mats.</title>
        <authorList>
            <person name="Wong H.L."/>
            <person name="Macleod F.I."/>
            <person name="White R.A. III"/>
            <person name="Burns B.P."/>
        </authorList>
    </citation>
    <scope>NUCLEOTIDE SEQUENCE</scope>
    <source>
        <strain evidence="4">Rbin_158</strain>
    </source>
</reference>
<accession>A0A9D5JT02</accession>
<feature type="coiled-coil region" evidence="1">
    <location>
        <begin position="39"/>
        <end position="94"/>
    </location>
</feature>
<gene>
    <name evidence="4" type="ORF">GF339_02930</name>
</gene>
<evidence type="ECO:0000259" key="3">
    <source>
        <dbReference type="Pfam" id="PF07603"/>
    </source>
</evidence>
<feature type="region of interest" description="Disordered" evidence="2">
    <location>
        <begin position="96"/>
        <end position="128"/>
    </location>
</feature>
<dbReference type="Proteomes" id="UP000649604">
    <property type="component" value="Unassembled WGS sequence"/>
</dbReference>
<organism evidence="4 5">
    <name type="scientific">candidate division KSB3 bacterium</name>
    <dbReference type="NCBI Taxonomy" id="2044937"/>
    <lineage>
        <taxon>Bacteria</taxon>
        <taxon>candidate division KSB3</taxon>
    </lineage>
</organism>
<feature type="compositionally biased region" description="Polar residues" evidence="2">
    <location>
        <begin position="104"/>
        <end position="117"/>
    </location>
</feature>
<evidence type="ECO:0000256" key="2">
    <source>
        <dbReference type="SAM" id="MobiDB-lite"/>
    </source>
</evidence>
<dbReference type="Gene3D" id="1.20.5.340">
    <property type="match status" value="1"/>
</dbReference>
<evidence type="ECO:0000313" key="4">
    <source>
        <dbReference type="EMBL" id="MBD3323509.1"/>
    </source>
</evidence>
<proteinExistence type="predicted"/>
<sequence length="230" mass="25579">MKTRLFALIGGIVLGMFTNLAAAEVTIPYEFRAGQAARADEVNANFTALKDAIEQLQERIAALETQKAELEAENRTLQATISELITRIETLETNLDSPMKSDLRSSQPANRDQQKPAQQIALRSEPRTVSDAEAQQVFGLDEKKRPKTYIDNAFEARGEVIVDHATGLMWQQSGSAGYITYTDAQAYCENLTLAGYNDWQLPTVQELMSLLEPEKSSNGLYINSLFDDQP</sequence>
<dbReference type="InterPro" id="IPR011460">
    <property type="entry name" value="Lcl_C"/>
</dbReference>
<dbReference type="AlphaFoldDB" id="A0A9D5JT02"/>
<keyword evidence="1" id="KW-0175">Coiled coil</keyword>
<comment type="caution">
    <text evidence="4">The sequence shown here is derived from an EMBL/GenBank/DDBJ whole genome shotgun (WGS) entry which is preliminary data.</text>
</comment>
<name>A0A9D5JT02_9BACT</name>
<protein>
    <submittedName>
        <fullName evidence="4">DUF1566 domain-containing protein</fullName>
    </submittedName>
</protein>
<evidence type="ECO:0000313" key="5">
    <source>
        <dbReference type="Proteomes" id="UP000649604"/>
    </source>
</evidence>
<feature type="domain" description="Lcl C-terminal" evidence="3">
    <location>
        <begin position="160"/>
        <end position="218"/>
    </location>
</feature>
<feature type="non-terminal residue" evidence="4">
    <location>
        <position position="230"/>
    </location>
</feature>
<evidence type="ECO:0000256" key="1">
    <source>
        <dbReference type="SAM" id="Coils"/>
    </source>
</evidence>
<dbReference type="Pfam" id="PF07603">
    <property type="entry name" value="Lcl_C"/>
    <property type="match status" value="1"/>
</dbReference>